<dbReference type="Ensembl" id="ENSPSTT00000005372.1">
    <property type="protein sequence ID" value="ENSPSTP00000005111.1"/>
    <property type="gene ID" value="ENSPSTG00000003631.1"/>
</dbReference>
<evidence type="ECO:0000313" key="1">
    <source>
        <dbReference type="Ensembl" id="ENSPSTP00000005111.1"/>
    </source>
</evidence>
<evidence type="ECO:0000313" key="2">
    <source>
        <dbReference type="Proteomes" id="UP000694428"/>
    </source>
</evidence>
<reference evidence="1" key="1">
    <citation type="submission" date="2025-08" db="UniProtKB">
        <authorList>
            <consortium name="Ensembl"/>
        </authorList>
    </citation>
    <scope>IDENTIFICATION</scope>
</reference>
<protein>
    <submittedName>
        <fullName evidence="1">WD repeat domain 73</fullName>
    </submittedName>
</protein>
<accession>A0A8C9EUE4</accession>
<dbReference type="GO" id="GO:0000922">
    <property type="term" value="C:spindle pole"/>
    <property type="evidence" value="ECO:0007669"/>
    <property type="project" value="TreeGrafter"/>
</dbReference>
<dbReference type="AlphaFoldDB" id="A0A8C9EUE4"/>
<dbReference type="PANTHER" id="PTHR46947:SF1">
    <property type="entry name" value="WD REPEAT-CONTAINING PROTEIN 73"/>
    <property type="match status" value="1"/>
</dbReference>
<proteinExistence type="predicted"/>
<dbReference type="Proteomes" id="UP000694428">
    <property type="component" value="Unplaced"/>
</dbReference>
<keyword evidence="2" id="KW-1185">Reference proteome</keyword>
<dbReference type="InterPro" id="IPR042795">
    <property type="entry name" value="Wdr73"/>
</dbReference>
<name>A0A8C9EUE4_PAVCR</name>
<dbReference type="GO" id="GO:0005829">
    <property type="term" value="C:cytosol"/>
    <property type="evidence" value="ECO:0007669"/>
    <property type="project" value="TreeGrafter"/>
</dbReference>
<dbReference type="PANTHER" id="PTHR46947">
    <property type="entry name" value="WD REPEAT-CONTAINING PROTEIN 73"/>
    <property type="match status" value="1"/>
</dbReference>
<dbReference type="GO" id="GO:0031122">
    <property type="term" value="P:cytoplasmic microtubule organization"/>
    <property type="evidence" value="ECO:0007669"/>
    <property type="project" value="TreeGrafter"/>
</dbReference>
<organism evidence="1 2">
    <name type="scientific">Pavo cristatus</name>
    <name type="common">Indian peafowl</name>
    <name type="synonym">Blue peafowl</name>
    <dbReference type="NCBI Taxonomy" id="9049"/>
    <lineage>
        <taxon>Eukaryota</taxon>
        <taxon>Metazoa</taxon>
        <taxon>Chordata</taxon>
        <taxon>Craniata</taxon>
        <taxon>Vertebrata</taxon>
        <taxon>Euteleostomi</taxon>
        <taxon>Archelosauria</taxon>
        <taxon>Archosauria</taxon>
        <taxon>Dinosauria</taxon>
        <taxon>Saurischia</taxon>
        <taxon>Theropoda</taxon>
        <taxon>Coelurosauria</taxon>
        <taxon>Aves</taxon>
        <taxon>Neognathae</taxon>
        <taxon>Galloanserae</taxon>
        <taxon>Galliformes</taxon>
        <taxon>Phasianidae</taxon>
        <taxon>Phasianinae</taxon>
        <taxon>Pavo</taxon>
    </lineage>
</organism>
<reference evidence="1" key="2">
    <citation type="submission" date="2025-09" db="UniProtKB">
        <authorList>
            <consortium name="Ensembl"/>
        </authorList>
    </citation>
    <scope>IDENTIFICATION</scope>
</reference>
<sequence>MWVGEGGISHFVPGSPQGVCVAGYGCSGRNEILQLLPPPTLQAKESQGLCPERDFKVECGGFSNRPVYSLKHVPDTRAPHLPCSNPVSELSPVTAPRALLLPLFFLLFLFSEMKAIPQLSALKWGPVGIEAKETAHSLLGKSAYSSPPLH</sequence>